<proteinExistence type="predicted"/>
<name>A0ABQ1W386_9BACT</name>
<dbReference type="EMBL" id="BMFP01000003">
    <property type="protein sequence ID" value="GGG12799.1"/>
    <property type="molecule type" value="Genomic_DNA"/>
</dbReference>
<organism evidence="2 3">
    <name type="scientific">Pontibacter amylolyticus</name>
    <dbReference type="NCBI Taxonomy" id="1424080"/>
    <lineage>
        <taxon>Bacteria</taxon>
        <taxon>Pseudomonadati</taxon>
        <taxon>Bacteroidota</taxon>
        <taxon>Cytophagia</taxon>
        <taxon>Cytophagales</taxon>
        <taxon>Hymenobacteraceae</taxon>
        <taxon>Pontibacter</taxon>
    </lineage>
</organism>
<accession>A0ABQ1W386</accession>
<reference evidence="3" key="1">
    <citation type="journal article" date="2019" name="Int. J. Syst. Evol. Microbiol.">
        <title>The Global Catalogue of Microorganisms (GCM) 10K type strain sequencing project: providing services to taxonomists for standard genome sequencing and annotation.</title>
        <authorList>
            <consortium name="The Broad Institute Genomics Platform"/>
            <consortium name="The Broad Institute Genome Sequencing Center for Infectious Disease"/>
            <person name="Wu L."/>
            <person name="Ma J."/>
        </authorList>
    </citation>
    <scope>NUCLEOTIDE SEQUENCE [LARGE SCALE GENOMIC DNA]</scope>
    <source>
        <strain evidence="3">CGMCC 1.12749</strain>
    </source>
</reference>
<keyword evidence="1" id="KW-0812">Transmembrane</keyword>
<evidence type="ECO:0000313" key="2">
    <source>
        <dbReference type="EMBL" id="GGG12799.1"/>
    </source>
</evidence>
<sequence>MKKSFGYIFIAIAVLNVIGFTYLVISNPNKLSNNLEYFLKKIFFAIGVGGLGLWLIQSSNKRDKDKLSITNKNIENATHTKVQ</sequence>
<dbReference type="RefSeq" id="WP_188501074.1">
    <property type="nucleotide sequence ID" value="NZ_BMFP01000003.1"/>
</dbReference>
<gene>
    <name evidence="2" type="ORF">GCM10011323_16530</name>
</gene>
<feature type="transmembrane region" description="Helical" evidence="1">
    <location>
        <begin position="37"/>
        <end position="56"/>
    </location>
</feature>
<keyword evidence="1" id="KW-0472">Membrane</keyword>
<dbReference type="Proteomes" id="UP000634043">
    <property type="component" value="Unassembled WGS sequence"/>
</dbReference>
<evidence type="ECO:0000256" key="1">
    <source>
        <dbReference type="SAM" id="Phobius"/>
    </source>
</evidence>
<comment type="caution">
    <text evidence="2">The sequence shown here is derived from an EMBL/GenBank/DDBJ whole genome shotgun (WGS) entry which is preliminary data.</text>
</comment>
<feature type="transmembrane region" description="Helical" evidence="1">
    <location>
        <begin position="7"/>
        <end position="25"/>
    </location>
</feature>
<protein>
    <submittedName>
        <fullName evidence="2">Uncharacterized protein</fullName>
    </submittedName>
</protein>
<evidence type="ECO:0000313" key="3">
    <source>
        <dbReference type="Proteomes" id="UP000634043"/>
    </source>
</evidence>
<keyword evidence="3" id="KW-1185">Reference proteome</keyword>
<keyword evidence="1" id="KW-1133">Transmembrane helix</keyword>